<proteinExistence type="predicted"/>
<dbReference type="AlphaFoldDB" id="G6XK29"/>
<accession>G6XK29</accession>
<evidence type="ECO:0000313" key="1">
    <source>
        <dbReference type="EMBL" id="EHH67991.1"/>
    </source>
</evidence>
<name>G6XK29_9PROT</name>
<dbReference type="STRING" id="1088869.GMO_17580"/>
<gene>
    <name evidence="1" type="ORF">GMO_17580</name>
</gene>
<protein>
    <submittedName>
        <fullName evidence="1">Uncharacterized protein</fullName>
    </submittedName>
</protein>
<dbReference type="EMBL" id="AGQV01000005">
    <property type="protein sequence ID" value="EHH67991.1"/>
    <property type="molecule type" value="Genomic_DNA"/>
</dbReference>
<reference evidence="1 2" key="1">
    <citation type="submission" date="2011-10" db="EMBL/GenBank/DDBJ databases">
        <title>Genome sequence of Gluconobacter morbifer G707, isolated from Drosophila gut.</title>
        <authorList>
            <person name="Lee W.-J."/>
            <person name="Kim E.-K."/>
        </authorList>
    </citation>
    <scope>NUCLEOTIDE SEQUENCE [LARGE SCALE GENOMIC DNA]</scope>
    <source>
        <strain evidence="1 2">G707</strain>
    </source>
</reference>
<sequence length="99" mass="10736">MLALMTIDVSAGEARDRTPVVQTVSVQDDLVEDIGMSAVDRRSVICQVTPRLLHTAWGPAVNEPARPQVCSGGANRLGAGYVRYLATNRVVRPHKLRKG</sequence>
<keyword evidence="2" id="KW-1185">Reference proteome</keyword>
<dbReference type="Proteomes" id="UP000004949">
    <property type="component" value="Unassembled WGS sequence"/>
</dbReference>
<comment type="caution">
    <text evidence="1">The sequence shown here is derived from an EMBL/GenBank/DDBJ whole genome shotgun (WGS) entry which is preliminary data.</text>
</comment>
<organism evidence="1 2">
    <name type="scientific">Gluconobacter morbifer G707</name>
    <dbReference type="NCBI Taxonomy" id="1088869"/>
    <lineage>
        <taxon>Bacteria</taxon>
        <taxon>Pseudomonadati</taxon>
        <taxon>Pseudomonadota</taxon>
        <taxon>Alphaproteobacteria</taxon>
        <taxon>Acetobacterales</taxon>
        <taxon>Acetobacteraceae</taxon>
        <taxon>Gluconobacter</taxon>
    </lineage>
</organism>
<evidence type="ECO:0000313" key="2">
    <source>
        <dbReference type="Proteomes" id="UP000004949"/>
    </source>
</evidence>
<dbReference type="PATRIC" id="fig|1088869.3.peg.1753"/>